<comment type="similarity">
    <text evidence="2 6">Belongs to the FKBP-type PPIase family.</text>
</comment>
<dbReference type="GO" id="GO:0003755">
    <property type="term" value="F:peptidyl-prolyl cis-trans isomerase activity"/>
    <property type="evidence" value="ECO:0007669"/>
    <property type="project" value="UniProtKB-EC"/>
</dbReference>
<feature type="compositionally biased region" description="Low complexity" evidence="7">
    <location>
        <begin position="21"/>
        <end position="32"/>
    </location>
</feature>
<feature type="chain" id="PRO_5046352394" description="Peptidyl-prolyl cis-trans isomerase" evidence="8">
    <location>
        <begin position="23"/>
        <end position="304"/>
    </location>
</feature>
<dbReference type="EMBL" id="JAVALS010000001">
    <property type="protein sequence ID" value="MDP5225949.1"/>
    <property type="molecule type" value="Genomic_DNA"/>
</dbReference>
<evidence type="ECO:0000259" key="9">
    <source>
        <dbReference type="PROSITE" id="PS50059"/>
    </source>
</evidence>
<feature type="signal peptide" evidence="8">
    <location>
        <begin position="1"/>
        <end position="22"/>
    </location>
</feature>
<evidence type="ECO:0000256" key="6">
    <source>
        <dbReference type="RuleBase" id="RU003915"/>
    </source>
</evidence>
<evidence type="ECO:0000313" key="10">
    <source>
        <dbReference type="EMBL" id="MDP5225949.1"/>
    </source>
</evidence>
<reference evidence="10 11" key="1">
    <citation type="submission" date="2023-08" db="EMBL/GenBank/DDBJ databases">
        <title>Arthrobacter horti sp. nov., isolated from forest soil.</title>
        <authorList>
            <person name="Park M."/>
        </authorList>
    </citation>
    <scope>NUCLEOTIDE SEQUENCE [LARGE SCALE GENOMIC DNA]</scope>
    <source>
        <strain evidence="10 11">YJM1</strain>
    </source>
</reference>
<dbReference type="EC" id="5.2.1.8" evidence="6"/>
<accession>A0ABT9ILB1</accession>
<dbReference type="PROSITE" id="PS51257">
    <property type="entry name" value="PROKAR_LIPOPROTEIN"/>
    <property type="match status" value="1"/>
</dbReference>
<sequence>MRRILAALVPAVLLLSACGSSDSGPSSQSAGDTSKLSTVKVTDQGSDKAPKVEFAKPLSVTEPTIKMIHDGSGDKVKANQRVEVGLVVYNGKDGSQLADDYVSNHQQVALNDSMKSGNAPLYNAMVGAKVGSDLVYALPPDASSNAPATQLYILHLFKAQDITPPLSKPEGDTVTPPAGLPKVTTDSKGVPQIDIKGADKPKSVVSQDLIKGKGAPVEASDTVVVNYVGVNLSDGVKFDSSFDSGQPLVKPLSSLIPGWAKGLTGKTVGSRVLLVIPATDAYGDQGQGKAKGDLVFVVDILGVQ</sequence>
<dbReference type="PANTHER" id="PTHR43811:SF19">
    <property type="entry name" value="39 KDA FK506-BINDING NUCLEAR PROTEIN"/>
    <property type="match status" value="1"/>
</dbReference>
<feature type="region of interest" description="Disordered" evidence="7">
    <location>
        <begin position="21"/>
        <end position="48"/>
    </location>
</feature>
<evidence type="ECO:0000256" key="1">
    <source>
        <dbReference type="ARBA" id="ARBA00000971"/>
    </source>
</evidence>
<keyword evidence="3 5" id="KW-0697">Rotamase</keyword>
<organism evidence="10 11">
    <name type="scientific">Arthrobacter horti</name>
    <dbReference type="NCBI Taxonomy" id="3068273"/>
    <lineage>
        <taxon>Bacteria</taxon>
        <taxon>Bacillati</taxon>
        <taxon>Actinomycetota</taxon>
        <taxon>Actinomycetes</taxon>
        <taxon>Micrococcales</taxon>
        <taxon>Micrococcaceae</taxon>
        <taxon>Arthrobacter</taxon>
    </lineage>
</organism>
<keyword evidence="4 5" id="KW-0413">Isomerase</keyword>
<dbReference type="SUPFAM" id="SSF54534">
    <property type="entry name" value="FKBP-like"/>
    <property type="match status" value="1"/>
</dbReference>
<dbReference type="PROSITE" id="PS50059">
    <property type="entry name" value="FKBP_PPIASE"/>
    <property type="match status" value="1"/>
</dbReference>
<dbReference type="Pfam" id="PF00254">
    <property type="entry name" value="FKBP_C"/>
    <property type="match status" value="1"/>
</dbReference>
<evidence type="ECO:0000256" key="7">
    <source>
        <dbReference type="SAM" id="MobiDB-lite"/>
    </source>
</evidence>
<keyword evidence="11" id="KW-1185">Reference proteome</keyword>
<evidence type="ECO:0000256" key="2">
    <source>
        <dbReference type="ARBA" id="ARBA00006577"/>
    </source>
</evidence>
<evidence type="ECO:0000256" key="5">
    <source>
        <dbReference type="PROSITE-ProRule" id="PRU00277"/>
    </source>
</evidence>
<evidence type="ECO:0000256" key="8">
    <source>
        <dbReference type="SAM" id="SignalP"/>
    </source>
</evidence>
<comment type="catalytic activity">
    <reaction evidence="1 5 6">
        <text>[protein]-peptidylproline (omega=180) = [protein]-peptidylproline (omega=0)</text>
        <dbReference type="Rhea" id="RHEA:16237"/>
        <dbReference type="Rhea" id="RHEA-COMP:10747"/>
        <dbReference type="Rhea" id="RHEA-COMP:10748"/>
        <dbReference type="ChEBI" id="CHEBI:83833"/>
        <dbReference type="ChEBI" id="CHEBI:83834"/>
        <dbReference type="EC" id="5.2.1.8"/>
    </reaction>
</comment>
<gene>
    <name evidence="10" type="ORF">Q9R02_02150</name>
</gene>
<evidence type="ECO:0000256" key="4">
    <source>
        <dbReference type="ARBA" id="ARBA00023235"/>
    </source>
</evidence>
<name>A0ABT9ILB1_9MICC</name>
<dbReference type="RefSeq" id="WP_305994984.1">
    <property type="nucleotide sequence ID" value="NZ_JAVALS010000001.1"/>
</dbReference>
<dbReference type="PANTHER" id="PTHR43811">
    <property type="entry name" value="FKBP-TYPE PEPTIDYL-PROLYL CIS-TRANS ISOMERASE FKPA"/>
    <property type="match status" value="1"/>
</dbReference>
<proteinExistence type="inferred from homology"/>
<dbReference type="Gene3D" id="3.10.50.40">
    <property type="match status" value="1"/>
</dbReference>
<dbReference type="InterPro" id="IPR001179">
    <property type="entry name" value="PPIase_FKBP_dom"/>
</dbReference>
<keyword evidence="8" id="KW-0732">Signal</keyword>
<dbReference type="Proteomes" id="UP001232725">
    <property type="component" value="Unassembled WGS sequence"/>
</dbReference>
<feature type="domain" description="PPIase FKBP-type" evidence="9">
    <location>
        <begin position="220"/>
        <end position="304"/>
    </location>
</feature>
<evidence type="ECO:0000313" key="11">
    <source>
        <dbReference type="Proteomes" id="UP001232725"/>
    </source>
</evidence>
<evidence type="ECO:0000256" key="3">
    <source>
        <dbReference type="ARBA" id="ARBA00023110"/>
    </source>
</evidence>
<feature type="region of interest" description="Disordered" evidence="7">
    <location>
        <begin position="165"/>
        <end position="196"/>
    </location>
</feature>
<feature type="compositionally biased region" description="Polar residues" evidence="7">
    <location>
        <begin position="34"/>
        <end position="44"/>
    </location>
</feature>
<dbReference type="InterPro" id="IPR046357">
    <property type="entry name" value="PPIase_dom_sf"/>
</dbReference>
<comment type="caution">
    <text evidence="10">The sequence shown here is derived from an EMBL/GenBank/DDBJ whole genome shotgun (WGS) entry which is preliminary data.</text>
</comment>
<protein>
    <recommendedName>
        <fullName evidence="6">Peptidyl-prolyl cis-trans isomerase</fullName>
        <ecNumber evidence="6">5.2.1.8</ecNumber>
    </recommendedName>
</protein>